<comment type="subunit">
    <text evidence="11">Component of the replication restart primosome.</text>
</comment>
<evidence type="ECO:0000256" key="11">
    <source>
        <dbReference type="HAMAP-Rule" id="MF_00983"/>
    </source>
</evidence>
<gene>
    <name evidence="11" type="primary">priA</name>
    <name evidence="14" type="ORF">SAMN02745199_0619</name>
</gene>
<dbReference type="InterPro" id="IPR027417">
    <property type="entry name" value="P-loop_NTPase"/>
</dbReference>
<dbReference type="GO" id="GO:0005524">
    <property type="term" value="F:ATP binding"/>
    <property type="evidence" value="ECO:0007669"/>
    <property type="project" value="UniProtKB-UniRule"/>
</dbReference>
<comment type="function">
    <text evidence="11">Initiates the restart of stalled replication forks, which reloads the replicative helicase on sites other than the origin of replication. Recognizes and binds to abandoned replication forks and remodels them to uncover a helicase loading site. Promotes assembly of the primosome at these replication forks.</text>
</comment>
<keyword evidence="5 11" id="KW-0378">Hydrolase</keyword>
<dbReference type="PROSITE" id="PS51192">
    <property type="entry name" value="HELICASE_ATP_BIND_1"/>
    <property type="match status" value="1"/>
</dbReference>
<evidence type="ECO:0000259" key="13">
    <source>
        <dbReference type="PROSITE" id="PS51194"/>
    </source>
</evidence>
<evidence type="ECO:0000313" key="14">
    <source>
        <dbReference type="EMBL" id="SHH29682.1"/>
    </source>
</evidence>
<dbReference type="PANTHER" id="PTHR30580">
    <property type="entry name" value="PRIMOSOMAL PROTEIN N"/>
    <property type="match status" value="1"/>
</dbReference>
<keyword evidence="1 11" id="KW-0639">Primosome</keyword>
<dbReference type="PROSITE" id="PS51194">
    <property type="entry name" value="HELICASE_CTER"/>
    <property type="match status" value="1"/>
</dbReference>
<accession>A0A1M5RTP4</accession>
<proteinExistence type="inferred from homology"/>
<evidence type="ECO:0000259" key="12">
    <source>
        <dbReference type="PROSITE" id="PS51192"/>
    </source>
</evidence>
<dbReference type="InterPro" id="IPR041222">
    <property type="entry name" value="PriA_3primeBD"/>
</dbReference>
<evidence type="ECO:0000313" key="15">
    <source>
        <dbReference type="Proteomes" id="UP000242592"/>
    </source>
</evidence>
<dbReference type="InterPro" id="IPR040498">
    <property type="entry name" value="PriA_CRR"/>
</dbReference>
<dbReference type="Gene3D" id="3.40.1440.60">
    <property type="entry name" value="PriA, 3(prime) DNA-binding domain"/>
    <property type="match status" value="1"/>
</dbReference>
<feature type="binding site" evidence="11">
    <location>
        <position position="487"/>
    </location>
    <ligand>
        <name>Zn(2+)</name>
        <dbReference type="ChEBI" id="CHEBI:29105"/>
        <label>2</label>
    </ligand>
</feature>
<feature type="binding site" evidence="11">
    <location>
        <position position="500"/>
    </location>
    <ligand>
        <name>Zn(2+)</name>
        <dbReference type="ChEBI" id="CHEBI:29105"/>
        <label>1</label>
    </ligand>
</feature>
<dbReference type="EC" id="5.6.2.4" evidence="11"/>
<sequence>MVYEIALSGFSSNKTFLYSYDTHLEIGERVYVTYNGKKNVGYVVEKKEASGRYKEILNKIDGRSFLPEWYVKVIKEISNIYSSPIGKLLDLSFPNNIEDYFVNKVKAISPLYPIEELSEQDFVKKYGEKKLNELVRNGIVKIEKDLKVRKPRPQREIYVYLDSSLKEISEKRLTKKQEKVINYILSRESATYSELRDIFGISKDTLLQLERKRVIKLYEHPIENNKRKVELTQSQREIVNDIIKKHGKHLLMGVTGSGKTEIYLAVMEYYLKFGRVLYLVPETSLIEQTFSRIKSRFPELNIGIYHSYLTKSKKTDVWLKSVTGEVDILLGTRSAIFVPLKDLNLVIVDEEHDDSYYQDSEPIYDAISILERYPQTVIFGSATPRLEHYYAAKNGEFYFHYLTDRFGTVLPEVEIIDLNTEEKITPHISKKMLDEINFELGKGNSVITFVRRKGFSLLMCQRCGYFVKCPNCDVALTYHKDEGKLKCHICGHTQNVINVCPSCGSVMLLEKGTGTERMEKELMQFFPGRVITRADTEIIKRPNLFNDVIKSLLNGELDILVGTKMITKGLDIPTISLIVVTDIDAIYKLPDYNSEIKAFQLLVQVIGRSGRRTKGKALIQTYNPESEVIRYAIEQDVVTFYDIELNKRKKLNYPPFSDIVQVITFSSDKELGYASTTKLVDEIRKKIDDEIIGPTEYLIPKMRNNYLHHFVIKTKDVKKVNKILNQVLLNYPTKAIIRVNPPSLLTYVR</sequence>
<dbReference type="GO" id="GO:1990077">
    <property type="term" value="C:primosome complex"/>
    <property type="evidence" value="ECO:0007669"/>
    <property type="project" value="UniProtKB-UniRule"/>
</dbReference>
<dbReference type="AlphaFoldDB" id="A0A1M5RTP4"/>
<evidence type="ECO:0000256" key="9">
    <source>
        <dbReference type="ARBA" id="ARBA00023125"/>
    </source>
</evidence>
<comment type="similarity">
    <text evidence="11">Belongs to the helicase family. PriA subfamily.</text>
</comment>
<evidence type="ECO:0000256" key="7">
    <source>
        <dbReference type="ARBA" id="ARBA00022833"/>
    </source>
</evidence>
<keyword evidence="8 11" id="KW-0067">ATP-binding</keyword>
<dbReference type="GO" id="GO:0006310">
    <property type="term" value="P:DNA recombination"/>
    <property type="evidence" value="ECO:0007669"/>
    <property type="project" value="InterPro"/>
</dbReference>
<dbReference type="SUPFAM" id="SSF52540">
    <property type="entry name" value="P-loop containing nucleoside triphosphate hydrolases"/>
    <property type="match status" value="1"/>
</dbReference>
<evidence type="ECO:0000256" key="6">
    <source>
        <dbReference type="ARBA" id="ARBA00022806"/>
    </source>
</evidence>
<dbReference type="HAMAP" id="MF_00983">
    <property type="entry name" value="PriA"/>
    <property type="match status" value="1"/>
</dbReference>
<dbReference type="GO" id="GO:0006270">
    <property type="term" value="P:DNA replication initiation"/>
    <property type="evidence" value="ECO:0007669"/>
    <property type="project" value="TreeGrafter"/>
</dbReference>
<dbReference type="GO" id="GO:0008270">
    <property type="term" value="F:zinc ion binding"/>
    <property type="evidence" value="ECO:0007669"/>
    <property type="project" value="UniProtKB-UniRule"/>
</dbReference>
<feature type="domain" description="Helicase C-terminal" evidence="13">
    <location>
        <begin position="495"/>
        <end position="651"/>
    </location>
</feature>
<feature type="binding site" evidence="11">
    <location>
        <position position="503"/>
    </location>
    <ligand>
        <name>Zn(2+)</name>
        <dbReference type="ChEBI" id="CHEBI:29105"/>
        <label>1</label>
    </ligand>
</feature>
<dbReference type="NCBIfam" id="TIGR00595">
    <property type="entry name" value="priA"/>
    <property type="match status" value="1"/>
</dbReference>
<keyword evidence="3 11" id="KW-0479">Metal-binding</keyword>
<dbReference type="Pfam" id="PF18319">
    <property type="entry name" value="Zn_ribbon_PriA"/>
    <property type="match status" value="1"/>
</dbReference>
<dbReference type="GO" id="GO:0003677">
    <property type="term" value="F:DNA binding"/>
    <property type="evidence" value="ECO:0007669"/>
    <property type="project" value="UniProtKB-UniRule"/>
</dbReference>
<comment type="catalytic activity">
    <reaction evidence="11">
        <text>Couples ATP hydrolysis with the unwinding of duplex DNA by translocating in the 3'-5' direction.</text>
        <dbReference type="EC" id="5.6.2.4"/>
    </reaction>
</comment>
<dbReference type="Pfam" id="PF00271">
    <property type="entry name" value="Helicase_C"/>
    <property type="match status" value="1"/>
</dbReference>
<dbReference type="Pfam" id="PF17764">
    <property type="entry name" value="PriA_3primeBD"/>
    <property type="match status" value="1"/>
</dbReference>
<evidence type="ECO:0000256" key="3">
    <source>
        <dbReference type="ARBA" id="ARBA00022723"/>
    </source>
</evidence>
<dbReference type="PANTHER" id="PTHR30580:SF0">
    <property type="entry name" value="PRIMOSOMAL PROTEIN N"/>
    <property type="match status" value="1"/>
</dbReference>
<dbReference type="SMART" id="SM00490">
    <property type="entry name" value="HELICc"/>
    <property type="match status" value="1"/>
</dbReference>
<dbReference type="GO" id="GO:0006302">
    <property type="term" value="P:double-strand break repair"/>
    <property type="evidence" value="ECO:0007669"/>
    <property type="project" value="InterPro"/>
</dbReference>
<comment type="catalytic activity">
    <reaction evidence="11">
        <text>ATP + H2O = ADP + phosphate + H(+)</text>
        <dbReference type="Rhea" id="RHEA:13065"/>
        <dbReference type="ChEBI" id="CHEBI:15377"/>
        <dbReference type="ChEBI" id="CHEBI:15378"/>
        <dbReference type="ChEBI" id="CHEBI:30616"/>
        <dbReference type="ChEBI" id="CHEBI:43474"/>
        <dbReference type="ChEBI" id="CHEBI:456216"/>
        <dbReference type="EC" id="5.6.2.4"/>
    </reaction>
</comment>
<dbReference type="SMART" id="SM00487">
    <property type="entry name" value="DEXDc"/>
    <property type="match status" value="1"/>
</dbReference>
<dbReference type="InterPro" id="IPR036390">
    <property type="entry name" value="WH_DNA-bd_sf"/>
</dbReference>
<keyword evidence="10 11" id="KW-0413">Isomerase</keyword>
<comment type="cofactor">
    <cofactor evidence="11">
        <name>Zn(2+)</name>
        <dbReference type="ChEBI" id="CHEBI:29105"/>
    </cofactor>
    <text evidence="11">Binds 2 zinc ions per subunit.</text>
</comment>
<dbReference type="Pfam" id="PF18074">
    <property type="entry name" value="PriA_C"/>
    <property type="match status" value="1"/>
</dbReference>
<keyword evidence="4 11" id="KW-0547">Nucleotide-binding</keyword>
<evidence type="ECO:0000256" key="10">
    <source>
        <dbReference type="ARBA" id="ARBA00023235"/>
    </source>
</evidence>
<evidence type="ECO:0000256" key="8">
    <source>
        <dbReference type="ARBA" id="ARBA00022840"/>
    </source>
</evidence>
<keyword evidence="7 11" id="KW-0862">Zinc</keyword>
<reference evidence="15" key="1">
    <citation type="submission" date="2016-11" db="EMBL/GenBank/DDBJ databases">
        <authorList>
            <person name="Varghese N."/>
            <person name="Submissions S."/>
        </authorList>
    </citation>
    <scope>NUCLEOTIDE SEQUENCE [LARGE SCALE GENOMIC DNA]</scope>
    <source>
        <strain evidence="15">DSM 15807</strain>
    </source>
</reference>
<dbReference type="InterPro" id="IPR011545">
    <property type="entry name" value="DEAD/DEAH_box_helicase_dom"/>
</dbReference>
<feature type="binding site" evidence="11">
    <location>
        <position position="490"/>
    </location>
    <ligand>
        <name>Zn(2+)</name>
        <dbReference type="ChEBI" id="CHEBI:29105"/>
        <label>2</label>
    </ligand>
</feature>
<evidence type="ECO:0000256" key="2">
    <source>
        <dbReference type="ARBA" id="ARBA00022705"/>
    </source>
</evidence>
<evidence type="ECO:0000256" key="1">
    <source>
        <dbReference type="ARBA" id="ARBA00022515"/>
    </source>
</evidence>
<dbReference type="STRING" id="1123380.SAMN02745199_0619"/>
<dbReference type="RefSeq" id="WP_073072074.1">
    <property type="nucleotide sequence ID" value="NZ_FQXN01000002.1"/>
</dbReference>
<dbReference type="SUPFAM" id="SSF46785">
    <property type="entry name" value="Winged helix' DNA-binding domain"/>
    <property type="match status" value="1"/>
</dbReference>
<feature type="binding site" evidence="11">
    <location>
        <position position="472"/>
    </location>
    <ligand>
        <name>Zn(2+)</name>
        <dbReference type="ChEBI" id="CHEBI:29105"/>
        <label>2</label>
    </ligand>
</feature>
<feature type="domain" description="Helicase ATP-binding" evidence="12">
    <location>
        <begin position="240"/>
        <end position="402"/>
    </location>
</feature>
<dbReference type="GO" id="GO:0006269">
    <property type="term" value="P:DNA replication, synthesis of primer"/>
    <property type="evidence" value="ECO:0007669"/>
    <property type="project" value="UniProtKB-KW"/>
</dbReference>
<dbReference type="GO" id="GO:0043138">
    <property type="term" value="F:3'-5' DNA helicase activity"/>
    <property type="evidence" value="ECO:0007669"/>
    <property type="project" value="UniProtKB-EC"/>
</dbReference>
<feature type="binding site" evidence="11">
    <location>
        <position position="469"/>
    </location>
    <ligand>
        <name>Zn(2+)</name>
        <dbReference type="ChEBI" id="CHEBI:29105"/>
        <label>2</label>
    </ligand>
</feature>
<organism evidence="14 15">
    <name type="scientific">Thermosipho atlanticus DSM 15807</name>
    <dbReference type="NCBI Taxonomy" id="1123380"/>
    <lineage>
        <taxon>Bacteria</taxon>
        <taxon>Thermotogati</taxon>
        <taxon>Thermotogota</taxon>
        <taxon>Thermotogae</taxon>
        <taxon>Thermotogales</taxon>
        <taxon>Fervidobacteriaceae</taxon>
        <taxon>Thermosipho</taxon>
    </lineage>
</organism>
<evidence type="ECO:0000256" key="5">
    <source>
        <dbReference type="ARBA" id="ARBA00022801"/>
    </source>
</evidence>
<name>A0A1M5RTP4_9BACT</name>
<keyword evidence="15" id="KW-1185">Reference proteome</keyword>
<evidence type="ECO:0000256" key="4">
    <source>
        <dbReference type="ARBA" id="ARBA00022741"/>
    </source>
</evidence>
<dbReference type="InterPro" id="IPR014001">
    <property type="entry name" value="Helicase_ATP-bd"/>
</dbReference>
<dbReference type="InterPro" id="IPR042115">
    <property type="entry name" value="PriA_3primeBD_sf"/>
</dbReference>
<keyword evidence="6 11" id="KW-0347">Helicase</keyword>
<keyword evidence="2 11" id="KW-0235">DNA replication</keyword>
<dbReference type="Gene3D" id="3.40.50.300">
    <property type="entry name" value="P-loop containing nucleotide triphosphate hydrolases"/>
    <property type="match status" value="2"/>
</dbReference>
<feature type="binding site" evidence="11">
    <location>
        <position position="463"/>
    </location>
    <ligand>
        <name>Zn(2+)</name>
        <dbReference type="ChEBI" id="CHEBI:29105"/>
        <label>1</label>
    </ligand>
</feature>
<dbReference type="InterPro" id="IPR001650">
    <property type="entry name" value="Helicase_C-like"/>
</dbReference>
<dbReference type="Pfam" id="PF00270">
    <property type="entry name" value="DEAD"/>
    <property type="match status" value="1"/>
</dbReference>
<dbReference type="EMBL" id="FQXN01000002">
    <property type="protein sequence ID" value="SHH29682.1"/>
    <property type="molecule type" value="Genomic_DNA"/>
</dbReference>
<dbReference type="Proteomes" id="UP000242592">
    <property type="component" value="Unassembled WGS sequence"/>
</dbReference>
<dbReference type="GO" id="GO:0016887">
    <property type="term" value="F:ATP hydrolysis activity"/>
    <property type="evidence" value="ECO:0007669"/>
    <property type="project" value="RHEA"/>
</dbReference>
<protein>
    <recommendedName>
        <fullName evidence="11">Replication restart protein PriA</fullName>
    </recommendedName>
    <alternativeName>
        <fullName evidence="11">ATP-dependent DNA helicase PriA</fullName>
        <ecNumber evidence="11">5.6.2.4</ecNumber>
    </alternativeName>
    <alternativeName>
        <fullName evidence="11">DNA 3'-5' helicase PriA</fullName>
    </alternativeName>
</protein>
<keyword evidence="9 11" id="KW-0238">DNA-binding</keyword>
<dbReference type="OrthoDB" id="9759544at2"/>
<dbReference type="InterPro" id="IPR005259">
    <property type="entry name" value="PriA"/>
</dbReference>
<dbReference type="InterPro" id="IPR041236">
    <property type="entry name" value="PriA_C"/>
</dbReference>
<feature type="binding site" evidence="11">
    <location>
        <position position="460"/>
    </location>
    <ligand>
        <name>Zn(2+)</name>
        <dbReference type="ChEBI" id="CHEBI:29105"/>
        <label>1</label>
    </ligand>
</feature>